<dbReference type="EMBL" id="UINC01024294">
    <property type="protein sequence ID" value="SVA97651.1"/>
    <property type="molecule type" value="Genomic_DNA"/>
</dbReference>
<dbReference type="AlphaFoldDB" id="A0A382A8T5"/>
<accession>A0A382A8T5</accession>
<reference evidence="1" key="1">
    <citation type="submission" date="2018-05" db="EMBL/GenBank/DDBJ databases">
        <authorList>
            <person name="Lanie J.A."/>
            <person name="Ng W.-L."/>
            <person name="Kazmierczak K.M."/>
            <person name="Andrzejewski T.M."/>
            <person name="Davidsen T.M."/>
            <person name="Wayne K.J."/>
            <person name="Tettelin H."/>
            <person name="Glass J.I."/>
            <person name="Rusch D."/>
            <person name="Podicherti R."/>
            <person name="Tsui H.-C.T."/>
            <person name="Winkler M.E."/>
        </authorList>
    </citation>
    <scope>NUCLEOTIDE SEQUENCE</scope>
</reference>
<feature type="non-terminal residue" evidence="1">
    <location>
        <position position="1"/>
    </location>
</feature>
<name>A0A382A8T5_9ZZZZ</name>
<evidence type="ECO:0000313" key="1">
    <source>
        <dbReference type="EMBL" id="SVA97651.1"/>
    </source>
</evidence>
<gene>
    <name evidence="1" type="ORF">METZ01_LOCUS150505</name>
</gene>
<protein>
    <submittedName>
        <fullName evidence="1">Uncharacterized protein</fullName>
    </submittedName>
</protein>
<sequence length="48" mass="5190">VARPLGVWRSLEARFLGMEEAPSSNLGTSTIFHLLPIVCASSSSIPKY</sequence>
<proteinExistence type="predicted"/>
<organism evidence="1">
    <name type="scientific">marine metagenome</name>
    <dbReference type="NCBI Taxonomy" id="408172"/>
    <lineage>
        <taxon>unclassified sequences</taxon>
        <taxon>metagenomes</taxon>
        <taxon>ecological metagenomes</taxon>
    </lineage>
</organism>